<evidence type="ECO:0000313" key="3">
    <source>
        <dbReference type="Proteomes" id="UP000279911"/>
    </source>
</evidence>
<accession>A0A3R9FF99</accession>
<dbReference type="InterPro" id="IPR013216">
    <property type="entry name" value="Methyltransf_11"/>
</dbReference>
<comment type="caution">
    <text evidence="2">The sequence shown here is derived from an EMBL/GenBank/DDBJ whole genome shotgun (WGS) entry which is preliminary data.</text>
</comment>
<dbReference type="PANTHER" id="PTHR42912:SF93">
    <property type="entry name" value="N6-ADENOSINE-METHYLTRANSFERASE TMT1A"/>
    <property type="match status" value="1"/>
</dbReference>
<dbReference type="CDD" id="cd02440">
    <property type="entry name" value="AdoMet_MTases"/>
    <property type="match status" value="1"/>
</dbReference>
<evidence type="ECO:0000259" key="1">
    <source>
        <dbReference type="Pfam" id="PF08241"/>
    </source>
</evidence>
<gene>
    <name evidence="2" type="ORF">EJA10_12505</name>
</gene>
<dbReference type="GO" id="GO:0008757">
    <property type="term" value="F:S-adenosylmethionine-dependent methyltransferase activity"/>
    <property type="evidence" value="ECO:0007669"/>
    <property type="project" value="InterPro"/>
</dbReference>
<proteinExistence type="predicted"/>
<dbReference type="OrthoDB" id="43862at2"/>
<dbReference type="InterPro" id="IPR050508">
    <property type="entry name" value="Methyltransf_Superfamily"/>
</dbReference>
<dbReference type="EMBL" id="RSFW01000014">
    <property type="protein sequence ID" value="RSD26688.1"/>
    <property type="molecule type" value="Genomic_DNA"/>
</dbReference>
<dbReference type="AlphaFoldDB" id="A0A3R9FF99"/>
<dbReference type="Gene3D" id="3.40.50.150">
    <property type="entry name" value="Vaccinia Virus protein VP39"/>
    <property type="match status" value="1"/>
</dbReference>
<dbReference type="GO" id="GO:0032259">
    <property type="term" value="P:methylation"/>
    <property type="evidence" value="ECO:0007669"/>
    <property type="project" value="UniProtKB-KW"/>
</dbReference>
<evidence type="ECO:0000313" key="2">
    <source>
        <dbReference type="EMBL" id="RSD26688.1"/>
    </source>
</evidence>
<reference evidence="3" key="1">
    <citation type="submission" date="2018-12" db="EMBL/GenBank/DDBJ databases">
        <title>Bacillus chawlae sp. nov., Bacillus glennii sp. nov., and Bacillus saganii sp. nov. Isolated from the Vehicle Assembly Building at Kennedy Space Center where the Viking Spacecraft were Assembled.</title>
        <authorList>
            <person name="Seuylemezian A."/>
            <person name="Vaishampayan P."/>
        </authorList>
    </citation>
    <scope>NUCLEOTIDE SEQUENCE [LARGE SCALE GENOMIC DNA]</scope>
    <source>
        <strain evidence="3">DSM 13966</strain>
    </source>
</reference>
<dbReference type="InterPro" id="IPR029063">
    <property type="entry name" value="SAM-dependent_MTases_sf"/>
</dbReference>
<dbReference type="SUPFAM" id="SSF53335">
    <property type="entry name" value="S-adenosyl-L-methionine-dependent methyltransferases"/>
    <property type="match status" value="1"/>
</dbReference>
<name>A0A3R9FF99_9BACI</name>
<organism evidence="2 3">
    <name type="scientific">Mesobacillus subterraneus</name>
    <dbReference type="NCBI Taxonomy" id="285983"/>
    <lineage>
        <taxon>Bacteria</taxon>
        <taxon>Bacillati</taxon>
        <taxon>Bacillota</taxon>
        <taxon>Bacilli</taxon>
        <taxon>Bacillales</taxon>
        <taxon>Bacillaceae</taxon>
        <taxon>Mesobacillus</taxon>
    </lineage>
</organism>
<dbReference type="Pfam" id="PF08241">
    <property type="entry name" value="Methyltransf_11"/>
    <property type="match status" value="1"/>
</dbReference>
<dbReference type="PANTHER" id="PTHR42912">
    <property type="entry name" value="METHYLTRANSFERASE"/>
    <property type="match status" value="1"/>
</dbReference>
<keyword evidence="2" id="KW-0489">Methyltransferase</keyword>
<feature type="domain" description="Methyltransferase type 11" evidence="1">
    <location>
        <begin position="54"/>
        <end position="153"/>
    </location>
</feature>
<protein>
    <submittedName>
        <fullName evidence="2">Class I SAM-dependent methyltransferase</fullName>
    </submittedName>
</protein>
<dbReference type="RefSeq" id="WP_125480347.1">
    <property type="nucleotide sequence ID" value="NZ_RSFW01000014.1"/>
</dbReference>
<keyword evidence="2" id="KW-0808">Transferase</keyword>
<sequence length="209" mass="23835">MELIDRLKEFIDSQYRTPKGLIGTYIGEKMVRQHKPETLWTIELLNIQQNESVLELGCGSGYAIKLILEQNMATKAVGLDLSPTMIRSAMIRNKKAVNEEKADLVQANVKSLPFEDEQFNKVFSIHTIYFWDDLSLTLSEIFRVLKPGGSFILTLCDGKNDVIWDGIRKMIDEQLIPLMKNKGFYDVEVVKGPNSRQFHTVAVLGKKKL</sequence>
<dbReference type="Proteomes" id="UP000279911">
    <property type="component" value="Unassembled WGS sequence"/>
</dbReference>